<evidence type="ECO:0000313" key="3">
    <source>
        <dbReference type="EMBL" id="KAK7542611.1"/>
    </source>
</evidence>
<protein>
    <submittedName>
        <fullName evidence="3">PLC-like phosphodiesterase</fullName>
    </submittedName>
</protein>
<organism evidence="3 4">
    <name type="scientific">Phyllosticta citribraziliensis</name>
    <dbReference type="NCBI Taxonomy" id="989973"/>
    <lineage>
        <taxon>Eukaryota</taxon>
        <taxon>Fungi</taxon>
        <taxon>Dikarya</taxon>
        <taxon>Ascomycota</taxon>
        <taxon>Pezizomycotina</taxon>
        <taxon>Dothideomycetes</taxon>
        <taxon>Dothideomycetes incertae sedis</taxon>
        <taxon>Botryosphaeriales</taxon>
        <taxon>Phyllostictaceae</taxon>
        <taxon>Phyllosticta</taxon>
    </lineage>
</organism>
<keyword evidence="2" id="KW-0732">Signal</keyword>
<feature type="compositionally biased region" description="Low complexity" evidence="1">
    <location>
        <begin position="67"/>
        <end position="80"/>
    </location>
</feature>
<comment type="caution">
    <text evidence="3">The sequence shown here is derived from an EMBL/GenBank/DDBJ whole genome shotgun (WGS) entry which is preliminary data.</text>
</comment>
<keyword evidence="4" id="KW-1185">Reference proteome</keyword>
<evidence type="ECO:0000313" key="4">
    <source>
        <dbReference type="Proteomes" id="UP001360953"/>
    </source>
</evidence>
<evidence type="ECO:0000256" key="2">
    <source>
        <dbReference type="SAM" id="SignalP"/>
    </source>
</evidence>
<dbReference type="InterPro" id="IPR051057">
    <property type="entry name" value="PI-PLC_domain"/>
</dbReference>
<name>A0ABR1M7W6_9PEZI</name>
<dbReference type="EMBL" id="JBBPEH010000002">
    <property type="protein sequence ID" value="KAK7542611.1"/>
    <property type="molecule type" value="Genomic_DNA"/>
</dbReference>
<dbReference type="PANTHER" id="PTHR13593">
    <property type="match status" value="1"/>
</dbReference>
<dbReference type="Gene3D" id="3.20.20.190">
    <property type="entry name" value="Phosphatidylinositol (PI) phosphodiesterase"/>
    <property type="match status" value="1"/>
</dbReference>
<evidence type="ECO:0000256" key="1">
    <source>
        <dbReference type="SAM" id="MobiDB-lite"/>
    </source>
</evidence>
<accession>A0ABR1M7W6</accession>
<dbReference type="PANTHER" id="PTHR13593:SF140">
    <property type="entry name" value="PLC-LIKE PHOSPHODIESTERASE"/>
    <property type="match status" value="1"/>
</dbReference>
<feature type="compositionally biased region" description="Basic and acidic residues" evidence="1">
    <location>
        <begin position="87"/>
        <end position="99"/>
    </location>
</feature>
<reference evidence="3 4" key="1">
    <citation type="submission" date="2024-04" db="EMBL/GenBank/DDBJ databases">
        <title>Phyllosticta paracitricarpa is synonymous to the EU quarantine fungus P. citricarpa based on phylogenomic analyses.</title>
        <authorList>
            <consortium name="Lawrence Berkeley National Laboratory"/>
            <person name="Van ingen-buijs V.A."/>
            <person name="Van westerhoven A.C."/>
            <person name="Haridas S."/>
            <person name="Skiadas P."/>
            <person name="Martin F."/>
            <person name="Groenewald J.Z."/>
            <person name="Crous P.W."/>
            <person name="Seidl M.F."/>
        </authorList>
    </citation>
    <scope>NUCLEOTIDE SEQUENCE [LARGE SCALE GENOMIC DNA]</scope>
    <source>
        <strain evidence="3 4">CPC 17464</strain>
    </source>
</reference>
<dbReference type="Proteomes" id="UP001360953">
    <property type="component" value="Unassembled WGS sequence"/>
</dbReference>
<dbReference type="SUPFAM" id="SSF51695">
    <property type="entry name" value="PLC-like phosphodiesterases"/>
    <property type="match status" value="1"/>
</dbReference>
<sequence>MRLSTLLVGSLAALAIAANDDNSNNDSSSSSSSDVVVLTGTERTAQSTPTGSYISYSKTIRVSNSDGTGTRTGAAATTGASVSGEDEVSKTSSDDKTVTKTTEHTVTLLTGNGHTSTYTGGPLTPNANITRVVASATSSSATPTNTQPCNGYVELCDRKYSNITEVCAHNSPFTRSGSAAANQQYDVTVQLNDGIRMLQVQTHYNATKDKFNLCHTSCDILNSGTLDDYLADVSSWVSDHPYDVITILLGNADYVKVGNYTGVLENSGLKPYLYEPPQIPMGLEDWPTLSELILTGKRVLIFMDYEANQTAVPYVMDEFSHIWETPFDPTDQSFPCTVQRPPGLTDDQAHDHMYMINHNLNAEISLLGTSLLVPNTVELNVTNSNTTEYGALGRSANQCASKCSRSKYLAAARGGFAKSPNSPPQLRRETRETMLIASQTCGAALLTASTSIITTSATSTAASSPSPPTTTMSRITAVAVGVTATRPPWQTSLHGPCLQRSLL</sequence>
<dbReference type="InterPro" id="IPR017946">
    <property type="entry name" value="PLC-like_Pdiesterase_TIM-brl"/>
</dbReference>
<dbReference type="Pfam" id="PF26146">
    <property type="entry name" value="PI-PLC_X"/>
    <property type="match status" value="1"/>
</dbReference>
<gene>
    <name evidence="3" type="ORF">J3D65DRAFT_614383</name>
</gene>
<proteinExistence type="predicted"/>
<feature type="chain" id="PRO_5046459405" evidence="2">
    <location>
        <begin position="18"/>
        <end position="503"/>
    </location>
</feature>
<dbReference type="RefSeq" id="XP_066658904.1">
    <property type="nucleotide sequence ID" value="XM_066799203.1"/>
</dbReference>
<feature type="signal peptide" evidence="2">
    <location>
        <begin position="1"/>
        <end position="17"/>
    </location>
</feature>
<dbReference type="GeneID" id="92032109"/>
<feature type="region of interest" description="Disordered" evidence="1">
    <location>
        <begin position="64"/>
        <end position="99"/>
    </location>
</feature>